<evidence type="ECO:0000313" key="2">
    <source>
        <dbReference type="EMBL" id="PKD42860.1"/>
    </source>
</evidence>
<evidence type="ECO:0000256" key="1">
    <source>
        <dbReference type="SAM" id="SignalP"/>
    </source>
</evidence>
<dbReference type="PROSITE" id="PS51257">
    <property type="entry name" value="PROKAR_LIPOPROTEIN"/>
    <property type="match status" value="1"/>
</dbReference>
<evidence type="ECO:0000313" key="3">
    <source>
        <dbReference type="Proteomes" id="UP000233398"/>
    </source>
</evidence>
<proteinExistence type="predicted"/>
<reference evidence="2 3" key="1">
    <citation type="submission" date="2017-11" db="EMBL/GenBank/DDBJ databases">
        <title>Rhodohalobacter 15182 sp. nov., isolated from a salt lake.</title>
        <authorList>
            <person name="Han S."/>
        </authorList>
    </citation>
    <scope>NUCLEOTIDE SEQUENCE [LARGE SCALE GENOMIC DNA]</scope>
    <source>
        <strain evidence="2 3">15182</strain>
    </source>
</reference>
<keyword evidence="3" id="KW-1185">Reference proteome</keyword>
<protein>
    <recommendedName>
        <fullName evidence="4">DUF4136 domain-containing protein</fullName>
    </recommendedName>
</protein>
<feature type="chain" id="PRO_5015000529" description="DUF4136 domain-containing protein" evidence="1">
    <location>
        <begin position="24"/>
        <end position="227"/>
    </location>
</feature>
<feature type="signal peptide" evidence="1">
    <location>
        <begin position="1"/>
        <end position="23"/>
    </location>
</feature>
<evidence type="ECO:0008006" key="4">
    <source>
        <dbReference type="Google" id="ProtNLM"/>
    </source>
</evidence>
<organism evidence="2 3">
    <name type="scientific">Rhodohalobacter barkolensis</name>
    <dbReference type="NCBI Taxonomy" id="2053187"/>
    <lineage>
        <taxon>Bacteria</taxon>
        <taxon>Pseudomonadati</taxon>
        <taxon>Balneolota</taxon>
        <taxon>Balneolia</taxon>
        <taxon>Balneolales</taxon>
        <taxon>Balneolaceae</taxon>
        <taxon>Rhodohalobacter</taxon>
    </lineage>
</organism>
<sequence>MSIKSFFICAAAFLFIISCNNNTTQVLLQDETDTHLQARETSVSLLIIEPEPLYNYFPDHVYGALRPTEKMIFDNDLLQLFRQQTQSPVVGKKVSEDLVPDQLESRRFELEAGPINLISPKQGTDLSTSNINSRFTVILDKYHFSSYQVETGGGSYAGHEGDPQNRIRLDTAYIIWDNEQKREIGWGMVNASHILYGDDATTSYQNVIKSAFQKIIKVSPFIKSDSV</sequence>
<dbReference type="RefSeq" id="WP_101074111.1">
    <property type="nucleotide sequence ID" value="NZ_PISP01000005.1"/>
</dbReference>
<comment type="caution">
    <text evidence="2">The sequence shown here is derived from an EMBL/GenBank/DDBJ whole genome shotgun (WGS) entry which is preliminary data.</text>
</comment>
<dbReference type="Proteomes" id="UP000233398">
    <property type="component" value="Unassembled WGS sequence"/>
</dbReference>
<keyword evidence="1" id="KW-0732">Signal</keyword>
<gene>
    <name evidence="2" type="ORF">CWD77_13495</name>
</gene>
<dbReference type="AlphaFoldDB" id="A0A2N0VFC9"/>
<dbReference type="EMBL" id="PISP01000005">
    <property type="protein sequence ID" value="PKD42860.1"/>
    <property type="molecule type" value="Genomic_DNA"/>
</dbReference>
<dbReference type="OrthoDB" id="1523240at2"/>
<accession>A0A2N0VFC9</accession>
<name>A0A2N0VFC9_9BACT</name>